<evidence type="ECO:0008006" key="3">
    <source>
        <dbReference type="Google" id="ProtNLM"/>
    </source>
</evidence>
<comment type="caution">
    <text evidence="1">The sequence shown here is derived from an EMBL/GenBank/DDBJ whole genome shotgun (WGS) entry which is preliminary data.</text>
</comment>
<keyword evidence="2" id="KW-1185">Reference proteome</keyword>
<evidence type="ECO:0000313" key="1">
    <source>
        <dbReference type="EMBL" id="MFC7246063.1"/>
    </source>
</evidence>
<organism evidence="1 2">
    <name type="scientific">Catellatospora aurea</name>
    <dbReference type="NCBI Taxonomy" id="1337874"/>
    <lineage>
        <taxon>Bacteria</taxon>
        <taxon>Bacillati</taxon>
        <taxon>Actinomycetota</taxon>
        <taxon>Actinomycetes</taxon>
        <taxon>Micromonosporales</taxon>
        <taxon>Micromonosporaceae</taxon>
        <taxon>Catellatospora</taxon>
    </lineage>
</organism>
<reference evidence="2" key="1">
    <citation type="journal article" date="2019" name="Int. J. Syst. Evol. Microbiol.">
        <title>The Global Catalogue of Microorganisms (GCM) 10K type strain sequencing project: providing services to taxonomists for standard genome sequencing and annotation.</title>
        <authorList>
            <consortium name="The Broad Institute Genomics Platform"/>
            <consortium name="The Broad Institute Genome Sequencing Center for Infectious Disease"/>
            <person name="Wu L."/>
            <person name="Ma J."/>
        </authorList>
    </citation>
    <scope>NUCLEOTIDE SEQUENCE [LARGE SCALE GENOMIC DNA]</scope>
    <source>
        <strain evidence="2">CGMCC 1.9106</strain>
    </source>
</reference>
<name>A0ABW2H2F9_9ACTN</name>
<accession>A0ABW2H2F9</accession>
<evidence type="ECO:0000313" key="2">
    <source>
        <dbReference type="Proteomes" id="UP001596392"/>
    </source>
</evidence>
<dbReference type="RefSeq" id="WP_376808932.1">
    <property type="nucleotide sequence ID" value="NZ_JBHTAC010000033.1"/>
</dbReference>
<gene>
    <name evidence="1" type="ORF">ACFQO7_26600</name>
</gene>
<proteinExistence type="predicted"/>
<dbReference type="Proteomes" id="UP001596392">
    <property type="component" value="Unassembled WGS sequence"/>
</dbReference>
<protein>
    <recommendedName>
        <fullName evidence="3">Abortive infection Abi-like protein</fullName>
    </recommendedName>
</protein>
<dbReference type="EMBL" id="JBHTAC010000033">
    <property type="protein sequence ID" value="MFC7246063.1"/>
    <property type="molecule type" value="Genomic_DNA"/>
</dbReference>
<sequence>MNATDPWAPLSRRIAGQGPDATYHDGIPSYLRDALEHWVDDCYPADGYQIRRLEGTLKLRLRVDSIGSLSGVSDTFLLDVIDALLAWEVEPGKWRFDQLNELLTAGGAGWRIRSDGTGLERRLDETVTQAAATAVTTAADDAAEHLRGAWNGAYGLHPDPDRAYDEAVLAVEAVACPLVCPANPRGTLGRVIADLGNQRDQWALSIANTSGQPSAPGALIEMLKVLWHGQSRHAGSPNSRRQTQAEAEAAVHLAATLVQWLNSGVLYKP</sequence>